<evidence type="ECO:0000259" key="1">
    <source>
        <dbReference type="Pfam" id="PF08241"/>
    </source>
</evidence>
<evidence type="ECO:0000313" key="3">
    <source>
        <dbReference type="Proteomes" id="UP001500101"/>
    </source>
</evidence>
<dbReference type="InterPro" id="IPR013216">
    <property type="entry name" value="Methyltransf_11"/>
</dbReference>
<dbReference type="RefSeq" id="WP_344675916.1">
    <property type="nucleotide sequence ID" value="NZ_BAAAZI010000015.1"/>
</dbReference>
<protein>
    <recommendedName>
        <fullName evidence="1">Methyltransferase type 11 domain-containing protein</fullName>
    </recommendedName>
</protein>
<proteinExistence type="predicted"/>
<keyword evidence="3" id="KW-1185">Reference proteome</keyword>
<gene>
    <name evidence="2" type="ORF">GCM10022216_33860</name>
</gene>
<dbReference type="PANTHER" id="PTHR43591:SF110">
    <property type="entry name" value="RHODANESE DOMAIN-CONTAINING PROTEIN"/>
    <property type="match status" value="1"/>
</dbReference>
<dbReference type="EMBL" id="BAAAZI010000015">
    <property type="protein sequence ID" value="GAA4147683.1"/>
    <property type="molecule type" value="Genomic_DNA"/>
</dbReference>
<sequence length="304" mass="35512">MYGNSFEEESYERHGGWYHSQFPDMEKKMRVIRTFKNYQGSIHHWLQDQFFQQLGPLLHDKDASWLTLGDAYGHDSQYLLSQDIKSVIASDLNDNLLQLAKQEGLIHQFQRLNAERMDLESSSLDYVLCKESYHHFPRPYAALYEMVRVARKAIVLMEPQDPLIRMPILLGLYNVLNRLRPGLIDKVWKNRISYESVGNFVYKVSERELEKFAAGLNLPMIATKSFNPNFWFEGSDQIEAKLSAPKFLRIRMKKMLLDLLMKLGIIPGQTLCLIVFKEEPNTEVLNSLKHAHFRISKIKANPYI</sequence>
<evidence type="ECO:0000313" key="2">
    <source>
        <dbReference type="EMBL" id="GAA4147683.1"/>
    </source>
</evidence>
<reference evidence="3" key="1">
    <citation type="journal article" date="2019" name="Int. J. Syst. Evol. Microbiol.">
        <title>The Global Catalogue of Microorganisms (GCM) 10K type strain sequencing project: providing services to taxonomists for standard genome sequencing and annotation.</title>
        <authorList>
            <consortium name="The Broad Institute Genomics Platform"/>
            <consortium name="The Broad Institute Genome Sequencing Center for Infectious Disease"/>
            <person name="Wu L."/>
            <person name="Ma J."/>
        </authorList>
    </citation>
    <scope>NUCLEOTIDE SEQUENCE [LARGE SCALE GENOMIC DNA]</scope>
    <source>
        <strain evidence="3">JCM 16704</strain>
    </source>
</reference>
<dbReference type="InterPro" id="IPR029063">
    <property type="entry name" value="SAM-dependent_MTases_sf"/>
</dbReference>
<comment type="caution">
    <text evidence="2">The sequence shown here is derived from an EMBL/GenBank/DDBJ whole genome shotgun (WGS) entry which is preliminary data.</text>
</comment>
<organism evidence="2 3">
    <name type="scientific">Sphingobacterium kyonggiense</name>
    <dbReference type="NCBI Taxonomy" id="714075"/>
    <lineage>
        <taxon>Bacteria</taxon>
        <taxon>Pseudomonadati</taxon>
        <taxon>Bacteroidota</taxon>
        <taxon>Sphingobacteriia</taxon>
        <taxon>Sphingobacteriales</taxon>
        <taxon>Sphingobacteriaceae</taxon>
        <taxon>Sphingobacterium</taxon>
    </lineage>
</organism>
<dbReference type="Proteomes" id="UP001500101">
    <property type="component" value="Unassembled WGS sequence"/>
</dbReference>
<name>A0ABP7Z5G3_9SPHI</name>
<dbReference type="CDD" id="cd02440">
    <property type="entry name" value="AdoMet_MTases"/>
    <property type="match status" value="1"/>
</dbReference>
<dbReference type="Gene3D" id="3.40.50.150">
    <property type="entry name" value="Vaccinia Virus protein VP39"/>
    <property type="match status" value="1"/>
</dbReference>
<dbReference type="Pfam" id="PF08241">
    <property type="entry name" value="Methyltransf_11"/>
    <property type="match status" value="1"/>
</dbReference>
<feature type="domain" description="Methyltransferase type 11" evidence="1">
    <location>
        <begin position="68"/>
        <end position="152"/>
    </location>
</feature>
<dbReference type="PANTHER" id="PTHR43591">
    <property type="entry name" value="METHYLTRANSFERASE"/>
    <property type="match status" value="1"/>
</dbReference>
<accession>A0ABP7Z5G3</accession>
<dbReference type="SUPFAM" id="SSF53335">
    <property type="entry name" value="S-adenosyl-L-methionine-dependent methyltransferases"/>
    <property type="match status" value="1"/>
</dbReference>